<evidence type="ECO:0000313" key="7">
    <source>
        <dbReference type="EMBL" id="KKM63295.1"/>
    </source>
</evidence>
<dbReference type="GO" id="GO:0003677">
    <property type="term" value="F:DNA binding"/>
    <property type="evidence" value="ECO:0007669"/>
    <property type="project" value="UniProtKB-KW"/>
</dbReference>
<evidence type="ECO:0000256" key="1">
    <source>
        <dbReference type="ARBA" id="ARBA00003544"/>
    </source>
</evidence>
<name>A0A0F9LGF9_9ZZZZ</name>
<sequence length="355" mass="41182">MGYKKLDKELSFADLILKDSMDKNRCLKRLNDIHGAIDWKNIESVLMSHYVVGTSHEGADAYPPLLLFKCFLLQKWFHIDSDPELESQINDRISFKRFLDLSFGDPSPDHSTFSRFRKRLSKNAMDQINSEILRQYEKQGLTINEGVAIDARLVKSASHPISNDELKKLREKHDTPEGKLDKKGKPKKFNRDLESNWTIKNDEPFYGLKEHASIDTNHGFILATTITPASVHDTNYLQYCTLYSRHTKQPIKKVYADKAYFGEPNRDFLVLNKIDDGIMRKDTTTAKLTDYEKERNKKISKVRYIVEQYFGISHLHDNAKKARFTKIAKNKVDCWCRQAAFNITRGLKIMRVATV</sequence>
<dbReference type="Pfam" id="PF01609">
    <property type="entry name" value="DDE_Tnp_1"/>
    <property type="match status" value="1"/>
</dbReference>
<evidence type="ECO:0008006" key="8">
    <source>
        <dbReference type="Google" id="ProtNLM"/>
    </source>
</evidence>
<evidence type="ECO:0000256" key="2">
    <source>
        <dbReference type="ARBA" id="ARBA00023125"/>
    </source>
</evidence>
<comment type="function">
    <text evidence="1">Involved in the transposition of the insertion sequence IS5.</text>
</comment>
<dbReference type="EMBL" id="LAZR01011126">
    <property type="protein sequence ID" value="KKM63295.1"/>
    <property type="molecule type" value="Genomic_DNA"/>
</dbReference>
<evidence type="ECO:0000256" key="4">
    <source>
        <dbReference type="SAM" id="MobiDB-lite"/>
    </source>
</evidence>
<comment type="caution">
    <text evidence="7">The sequence shown here is derived from an EMBL/GenBank/DDBJ whole genome shotgun (WGS) entry which is preliminary data.</text>
</comment>
<feature type="domain" description="Transposase InsH N-terminal" evidence="6">
    <location>
        <begin position="29"/>
        <end position="119"/>
    </location>
</feature>
<dbReference type="InterPro" id="IPR008490">
    <property type="entry name" value="Transposase_InsH_N"/>
</dbReference>
<dbReference type="GO" id="GO:0004803">
    <property type="term" value="F:transposase activity"/>
    <property type="evidence" value="ECO:0007669"/>
    <property type="project" value="InterPro"/>
</dbReference>
<feature type="region of interest" description="Disordered" evidence="4">
    <location>
        <begin position="169"/>
        <end position="189"/>
    </location>
</feature>
<evidence type="ECO:0000256" key="3">
    <source>
        <dbReference type="ARBA" id="ARBA00023172"/>
    </source>
</evidence>
<dbReference type="PANTHER" id="PTHR35604:SF2">
    <property type="entry name" value="TRANSPOSASE INSH FOR INSERTION SEQUENCE ELEMENT IS5A-RELATED"/>
    <property type="match status" value="1"/>
</dbReference>
<keyword evidence="2" id="KW-0238">DNA-binding</keyword>
<evidence type="ECO:0000259" key="5">
    <source>
        <dbReference type="Pfam" id="PF01609"/>
    </source>
</evidence>
<dbReference type="NCBIfam" id="NF033581">
    <property type="entry name" value="transpos_IS5_4"/>
    <property type="match status" value="1"/>
</dbReference>
<gene>
    <name evidence="7" type="ORF">LCGC14_1512930</name>
</gene>
<proteinExistence type="predicted"/>
<dbReference type="InterPro" id="IPR047959">
    <property type="entry name" value="Transpos_IS5"/>
</dbReference>
<keyword evidence="3" id="KW-0233">DNA recombination</keyword>
<dbReference type="InterPro" id="IPR002559">
    <property type="entry name" value="Transposase_11"/>
</dbReference>
<organism evidence="7">
    <name type="scientific">marine sediment metagenome</name>
    <dbReference type="NCBI Taxonomy" id="412755"/>
    <lineage>
        <taxon>unclassified sequences</taxon>
        <taxon>metagenomes</taxon>
        <taxon>ecological metagenomes</taxon>
    </lineage>
</organism>
<dbReference type="GO" id="GO:0006313">
    <property type="term" value="P:DNA transposition"/>
    <property type="evidence" value="ECO:0007669"/>
    <property type="project" value="InterPro"/>
</dbReference>
<dbReference type="AlphaFoldDB" id="A0A0F9LGF9"/>
<accession>A0A0F9LGF9</accession>
<feature type="domain" description="Transposase IS4-like" evidence="5">
    <location>
        <begin position="147"/>
        <end position="340"/>
    </location>
</feature>
<dbReference type="PANTHER" id="PTHR35604">
    <property type="entry name" value="TRANSPOSASE INSH FOR INSERTION SEQUENCE ELEMENT IS5A-RELATED"/>
    <property type="match status" value="1"/>
</dbReference>
<protein>
    <recommendedName>
        <fullName evidence="8">Transposase IS4-like domain-containing protein</fullName>
    </recommendedName>
</protein>
<reference evidence="7" key="1">
    <citation type="journal article" date="2015" name="Nature">
        <title>Complex archaea that bridge the gap between prokaryotes and eukaryotes.</title>
        <authorList>
            <person name="Spang A."/>
            <person name="Saw J.H."/>
            <person name="Jorgensen S.L."/>
            <person name="Zaremba-Niedzwiedzka K."/>
            <person name="Martijn J."/>
            <person name="Lind A.E."/>
            <person name="van Eijk R."/>
            <person name="Schleper C."/>
            <person name="Guy L."/>
            <person name="Ettema T.J."/>
        </authorList>
    </citation>
    <scope>NUCLEOTIDE SEQUENCE</scope>
</reference>
<evidence type="ECO:0000259" key="6">
    <source>
        <dbReference type="Pfam" id="PF05598"/>
    </source>
</evidence>
<dbReference type="Pfam" id="PF05598">
    <property type="entry name" value="DUF772"/>
    <property type="match status" value="1"/>
</dbReference>